<dbReference type="Proteomes" id="UP000471521">
    <property type="component" value="Unassembled WGS sequence"/>
</dbReference>
<dbReference type="EMBL" id="WUUU01000096">
    <property type="protein sequence ID" value="MXR21258.1"/>
    <property type="molecule type" value="Genomic_DNA"/>
</dbReference>
<protein>
    <submittedName>
        <fullName evidence="3">Zinc ribbon domain-containing protein</fullName>
    </submittedName>
</protein>
<dbReference type="Pfam" id="PF24463">
    <property type="entry name" value="DUF7577"/>
    <property type="match status" value="1"/>
</dbReference>
<accession>A0A6B0SHW4</accession>
<comment type="caution">
    <text evidence="3">The sequence shown here is derived from an EMBL/GenBank/DDBJ whole genome shotgun (WGS) entry which is preliminary data.</text>
</comment>
<dbReference type="OrthoDB" id="330661at2157"/>
<dbReference type="InterPro" id="IPR055999">
    <property type="entry name" value="DUF7577"/>
</dbReference>
<organism evidence="3 4">
    <name type="scientific">Halobacterium bonnevillei</name>
    <dbReference type="NCBI Taxonomy" id="2692200"/>
    <lineage>
        <taxon>Archaea</taxon>
        <taxon>Methanobacteriati</taxon>
        <taxon>Methanobacteriota</taxon>
        <taxon>Stenosarchaea group</taxon>
        <taxon>Halobacteria</taxon>
        <taxon>Halobacteriales</taxon>
        <taxon>Halobacteriaceae</taxon>
        <taxon>Halobacterium</taxon>
    </lineage>
</organism>
<name>A0A6B0SHW4_9EURY</name>
<evidence type="ECO:0000259" key="2">
    <source>
        <dbReference type="Pfam" id="PF24463"/>
    </source>
</evidence>
<feature type="domain" description="DUF7577" evidence="2">
    <location>
        <begin position="58"/>
        <end position="82"/>
    </location>
</feature>
<feature type="region of interest" description="Disordered" evidence="1">
    <location>
        <begin position="28"/>
        <end position="55"/>
    </location>
</feature>
<keyword evidence="4" id="KW-1185">Reference proteome</keyword>
<dbReference type="AlphaFoldDB" id="A0A6B0SHW4"/>
<proteinExistence type="predicted"/>
<gene>
    <name evidence="3" type="ORF">GRX66_11825</name>
</gene>
<evidence type="ECO:0000256" key="1">
    <source>
        <dbReference type="SAM" id="MobiDB-lite"/>
    </source>
</evidence>
<sequence>MEWGLFVLAVLLVAALQFAVWRRLQDGNLGTPDSTGRSEAAPPADLAQREGSDDPDVQLCPSCGAQNDADYRFCWDCTSMLQP</sequence>
<dbReference type="RefSeq" id="WP_159526746.1">
    <property type="nucleotide sequence ID" value="NZ_WUUU01000096.1"/>
</dbReference>
<evidence type="ECO:0000313" key="4">
    <source>
        <dbReference type="Proteomes" id="UP000471521"/>
    </source>
</evidence>
<evidence type="ECO:0000313" key="3">
    <source>
        <dbReference type="EMBL" id="MXR21258.1"/>
    </source>
</evidence>
<reference evidence="3 4" key="1">
    <citation type="submission" date="2019-12" db="EMBL/GenBank/DDBJ databases">
        <title>Isolation and characterization of three novel carbon monoxide-oxidizing members of Halobacteria from salione crusts and soils.</title>
        <authorList>
            <person name="Myers M.R."/>
            <person name="King G.M."/>
        </authorList>
    </citation>
    <scope>NUCLEOTIDE SEQUENCE [LARGE SCALE GENOMIC DNA]</scope>
    <source>
        <strain evidence="3 4">PCN9</strain>
    </source>
</reference>